<dbReference type="EMBL" id="JBHSKP010000033">
    <property type="protein sequence ID" value="MFC5156350.1"/>
    <property type="molecule type" value="Genomic_DNA"/>
</dbReference>
<keyword evidence="5" id="KW-1185">Reference proteome</keyword>
<keyword evidence="3" id="KW-1133">Transmembrane helix</keyword>
<evidence type="ECO:0000313" key="5">
    <source>
        <dbReference type="Proteomes" id="UP001596160"/>
    </source>
</evidence>
<name>A0ABW0AVH2_9ACTN</name>
<protein>
    <submittedName>
        <fullName evidence="4">DUF2637 domain-containing protein</fullName>
    </submittedName>
</protein>
<feature type="region of interest" description="Disordered" evidence="2">
    <location>
        <begin position="1"/>
        <end position="45"/>
    </location>
</feature>
<feature type="compositionally biased region" description="Low complexity" evidence="2">
    <location>
        <begin position="13"/>
        <end position="40"/>
    </location>
</feature>
<feature type="transmembrane region" description="Helical" evidence="3">
    <location>
        <begin position="463"/>
        <end position="485"/>
    </location>
</feature>
<sequence>MASTTTRRRRKPAPAAKPRGTGRAKAPAAPASIPVQAAAPEETGETTVLLVHPEADPVWADAADRAADLRDQAADDVARILARGEARATELLDGARTEAASITGTAGSERSRLLAAAQADADQVRTAAATTAAADAEQVRADADATAERLLADARTAVEQLLADARRQADEVTATAVVQAERVRTDAAQAAASAGADAEAARTELLAAAERTAVETRARAATEAEQVLERARGEADRVRESADDQAAQVRAGAEKLAVGLRADADRALDDARTSAEELRASADKDVARLRGQAETDQAAAREAAALAAADQTDAAQALAEAERILEAATQRTAQRARRGQIRDDARAARRQARADARPKDGVPLLTRHEMAGVLAVVLAAAAVSALGLLSSYATLEKAAMRWGWEWPWLLPVGIDIAIPAFTGAHLVLIRMGMELRWMRWVPRALTAATVYLNWNASKGLEGQIGHAVLALLWVIFSEIAAHVYATRIGAVTGKKRMETVRRSRWILAPIPTARLRRRMILWEITSYEEALTRLQRDTYERARLREEHGPLWRWKAPLEQRMALKLGSVPAALADTLTPDTPEDALTVERVEESARTHPDVSALTSGETDGERERQALTSGAHEGERTVEDDDARRADGALTRSESDALTERRHARIRLLYTELGRRPEWTEIRDALTGAGLSDKPVSRPTAQRLRAQVEEAAPGA</sequence>
<reference evidence="5" key="1">
    <citation type="journal article" date="2019" name="Int. J. Syst. Evol. Microbiol.">
        <title>The Global Catalogue of Microorganisms (GCM) 10K type strain sequencing project: providing services to taxonomists for standard genome sequencing and annotation.</title>
        <authorList>
            <consortium name="The Broad Institute Genomics Platform"/>
            <consortium name="The Broad Institute Genome Sequencing Center for Infectious Disease"/>
            <person name="Wu L."/>
            <person name="Ma J."/>
        </authorList>
    </citation>
    <scope>NUCLEOTIDE SEQUENCE [LARGE SCALE GENOMIC DNA]</scope>
    <source>
        <strain evidence="5">PCU 266</strain>
    </source>
</reference>
<keyword evidence="1" id="KW-0175">Coiled coil</keyword>
<dbReference type="Proteomes" id="UP001596160">
    <property type="component" value="Unassembled WGS sequence"/>
</dbReference>
<evidence type="ECO:0000256" key="1">
    <source>
        <dbReference type="SAM" id="Coils"/>
    </source>
</evidence>
<dbReference type="RefSeq" id="WP_344485404.1">
    <property type="nucleotide sequence ID" value="NZ_BAAASB010000029.1"/>
</dbReference>
<feature type="compositionally biased region" description="Basic residues" evidence="2">
    <location>
        <begin position="1"/>
        <end position="12"/>
    </location>
</feature>
<evidence type="ECO:0000256" key="3">
    <source>
        <dbReference type="SAM" id="Phobius"/>
    </source>
</evidence>
<feature type="compositionally biased region" description="Basic and acidic residues" evidence="2">
    <location>
        <begin position="623"/>
        <end position="648"/>
    </location>
</feature>
<dbReference type="Pfam" id="PF10935">
    <property type="entry name" value="DUF2637"/>
    <property type="match status" value="1"/>
</dbReference>
<keyword evidence="3" id="KW-0472">Membrane</keyword>
<feature type="region of interest" description="Disordered" evidence="2">
    <location>
        <begin position="677"/>
        <end position="706"/>
    </location>
</feature>
<proteinExistence type="predicted"/>
<keyword evidence="3" id="KW-0812">Transmembrane</keyword>
<accession>A0ABW0AVH2</accession>
<feature type="compositionally biased region" description="Basic and acidic residues" evidence="2">
    <location>
        <begin position="590"/>
        <end position="599"/>
    </location>
</feature>
<evidence type="ECO:0000256" key="2">
    <source>
        <dbReference type="SAM" id="MobiDB-lite"/>
    </source>
</evidence>
<organism evidence="4 5">
    <name type="scientific">Streptomyces amakusaensis</name>
    <dbReference type="NCBI Taxonomy" id="67271"/>
    <lineage>
        <taxon>Bacteria</taxon>
        <taxon>Bacillati</taxon>
        <taxon>Actinomycetota</taxon>
        <taxon>Actinomycetes</taxon>
        <taxon>Kitasatosporales</taxon>
        <taxon>Streptomycetaceae</taxon>
        <taxon>Streptomyces</taxon>
    </lineage>
</organism>
<feature type="transmembrane region" description="Helical" evidence="3">
    <location>
        <begin position="406"/>
        <end position="428"/>
    </location>
</feature>
<feature type="coiled-coil region" evidence="1">
    <location>
        <begin position="221"/>
        <end position="281"/>
    </location>
</feature>
<evidence type="ECO:0000313" key="4">
    <source>
        <dbReference type="EMBL" id="MFC5156350.1"/>
    </source>
</evidence>
<feature type="region of interest" description="Disordered" evidence="2">
    <location>
        <begin position="590"/>
        <end position="648"/>
    </location>
</feature>
<gene>
    <name evidence="4" type="ORF">ACFPRH_32025</name>
</gene>
<dbReference type="InterPro" id="IPR021235">
    <property type="entry name" value="DUF2637"/>
</dbReference>
<feature type="transmembrane region" description="Helical" evidence="3">
    <location>
        <begin position="373"/>
        <end position="394"/>
    </location>
</feature>
<comment type="caution">
    <text evidence="4">The sequence shown here is derived from an EMBL/GenBank/DDBJ whole genome shotgun (WGS) entry which is preliminary data.</text>
</comment>